<keyword evidence="8" id="KW-1185">Reference proteome</keyword>
<dbReference type="PANTHER" id="PTHR43353:SF5">
    <property type="entry name" value="SUCCINATE-SEMIALDEHYDE DEHYDROGENASE, MITOCHONDRIAL"/>
    <property type="match status" value="1"/>
</dbReference>
<dbReference type="PANTHER" id="PTHR43353">
    <property type="entry name" value="SUCCINATE-SEMIALDEHYDE DEHYDROGENASE, MITOCHONDRIAL"/>
    <property type="match status" value="1"/>
</dbReference>
<feature type="region of interest" description="Disordered" evidence="5">
    <location>
        <begin position="1"/>
        <end position="23"/>
    </location>
</feature>
<feature type="active site" evidence="3">
    <location>
        <position position="273"/>
    </location>
</feature>
<evidence type="ECO:0000256" key="1">
    <source>
        <dbReference type="ARBA" id="ARBA00009986"/>
    </source>
</evidence>
<evidence type="ECO:0000256" key="3">
    <source>
        <dbReference type="PROSITE-ProRule" id="PRU10007"/>
    </source>
</evidence>
<dbReference type="EMBL" id="CP002299">
    <property type="protein sequence ID" value="ADP83758.1"/>
    <property type="molecule type" value="Genomic_DNA"/>
</dbReference>
<proteinExistence type="inferred from homology"/>
<evidence type="ECO:0000313" key="7">
    <source>
        <dbReference type="EMBL" id="ADP83758.1"/>
    </source>
</evidence>
<dbReference type="KEGG" id="fri:FraEuI1c_5774"/>
<evidence type="ECO:0000256" key="2">
    <source>
        <dbReference type="ARBA" id="ARBA00023002"/>
    </source>
</evidence>
<dbReference type="GO" id="GO:0009450">
    <property type="term" value="P:gamma-aminobutyric acid catabolic process"/>
    <property type="evidence" value="ECO:0007669"/>
    <property type="project" value="TreeGrafter"/>
</dbReference>
<dbReference type="InterPro" id="IPR029510">
    <property type="entry name" value="Ald_DH_CS_GLU"/>
</dbReference>
<evidence type="ECO:0000313" key="8">
    <source>
        <dbReference type="Proteomes" id="UP000002484"/>
    </source>
</evidence>
<protein>
    <submittedName>
        <fullName evidence="7">Aldehyde Dehydrogenase</fullName>
    </submittedName>
</protein>
<sequence>MTATTPASTASAQGDERTLAATGPARRLDPVLLKQLVDGITATGEAVDVPAPFTGEPLVSLPQATTGDVAAAYAAARTAQPIWAATPVRDRAAVLIRLHDLVLSRQDEVLDILQWETGKARAHAFEEVLETAVCALYFGRRAPRLLAPKRRAGAFPVLTRAIEARRPKGVVCVITPWNYPLALSDDVLPALVAGNAVVQKPDTQTALSALWLRSLAIEAGLPPSVWQIVVGSRDVVGDPLIDCADFVAFTGSTAAGRAIAARAGARLVGCSLELGGKNPMVVLADADVTKAAKGAIRACFSNAGQLCVSIERIYVDRPVHDAFVKAFVTEVEGLRLGAALDYTADVGSLTYRRQLDAVRAHLDDAVSKGATVLVGGKARPDLGPLFHEPTVVTDVTPGMALYRDETFGPVVAVYPVDGDEAAVAAANDTEYGLNASVWSRDVGRARAVAARIEAGTVNVNEGYAATYGSQGAPMGGMKSSGLGRRHGADGLLKLTEPQTVASQRLLGFDPPSYLSQERYATVLTHTLGVLKRLHVR</sequence>
<feature type="domain" description="Aldehyde dehydrogenase" evidence="6">
    <location>
        <begin position="43"/>
        <end position="500"/>
    </location>
</feature>
<comment type="similarity">
    <text evidence="1 4">Belongs to the aldehyde dehydrogenase family.</text>
</comment>
<dbReference type="InParanoid" id="E3IVV6"/>
<dbReference type="eggNOG" id="COG1012">
    <property type="taxonomic scope" value="Bacteria"/>
</dbReference>
<organism evidence="7 8">
    <name type="scientific">Pseudofrankia inefficax (strain DSM 45817 / CECT 9037 / DDB 130130 / EuI1c)</name>
    <name type="common">Frankia inefficax</name>
    <dbReference type="NCBI Taxonomy" id="298654"/>
    <lineage>
        <taxon>Bacteria</taxon>
        <taxon>Bacillati</taxon>
        <taxon>Actinomycetota</taxon>
        <taxon>Actinomycetes</taxon>
        <taxon>Frankiales</taxon>
        <taxon>Frankiaceae</taxon>
        <taxon>Pseudofrankia</taxon>
    </lineage>
</organism>
<dbReference type="AlphaFoldDB" id="E3IVV6"/>
<dbReference type="GO" id="GO:0004777">
    <property type="term" value="F:succinate-semialdehyde dehydrogenase (NAD+) activity"/>
    <property type="evidence" value="ECO:0007669"/>
    <property type="project" value="TreeGrafter"/>
</dbReference>
<dbReference type="HOGENOM" id="CLU_005391_1_0_11"/>
<dbReference type="InterPro" id="IPR016162">
    <property type="entry name" value="Ald_DH_N"/>
</dbReference>
<name>E3IVV6_PSEI1</name>
<dbReference type="RefSeq" id="WP_013426876.1">
    <property type="nucleotide sequence ID" value="NC_014666.1"/>
</dbReference>
<dbReference type="InterPro" id="IPR016163">
    <property type="entry name" value="Ald_DH_C"/>
</dbReference>
<evidence type="ECO:0000256" key="5">
    <source>
        <dbReference type="SAM" id="MobiDB-lite"/>
    </source>
</evidence>
<feature type="compositionally biased region" description="Low complexity" evidence="5">
    <location>
        <begin position="1"/>
        <end position="12"/>
    </location>
</feature>
<dbReference type="FunFam" id="3.40.309.10:FF:000009">
    <property type="entry name" value="Aldehyde dehydrogenase A"/>
    <property type="match status" value="1"/>
</dbReference>
<dbReference type="InterPro" id="IPR050740">
    <property type="entry name" value="Aldehyde_DH_Superfamily"/>
</dbReference>
<dbReference type="Gene3D" id="3.40.605.10">
    <property type="entry name" value="Aldehyde Dehydrogenase, Chain A, domain 1"/>
    <property type="match status" value="1"/>
</dbReference>
<evidence type="ECO:0000259" key="6">
    <source>
        <dbReference type="Pfam" id="PF00171"/>
    </source>
</evidence>
<dbReference type="STRING" id="298654.FraEuI1c_5774"/>
<keyword evidence="2 4" id="KW-0560">Oxidoreductase</keyword>
<dbReference type="InterPro" id="IPR015590">
    <property type="entry name" value="Aldehyde_DH_dom"/>
</dbReference>
<dbReference type="NCBIfam" id="NF006916">
    <property type="entry name" value="PRK09407.1"/>
    <property type="match status" value="1"/>
</dbReference>
<dbReference type="Pfam" id="PF00171">
    <property type="entry name" value="Aldedh"/>
    <property type="match status" value="1"/>
</dbReference>
<dbReference type="Proteomes" id="UP000002484">
    <property type="component" value="Chromosome"/>
</dbReference>
<dbReference type="FunCoup" id="E3IVV6">
    <property type="interactions" value="53"/>
</dbReference>
<dbReference type="SUPFAM" id="SSF53720">
    <property type="entry name" value="ALDH-like"/>
    <property type="match status" value="1"/>
</dbReference>
<evidence type="ECO:0000256" key="4">
    <source>
        <dbReference type="RuleBase" id="RU003345"/>
    </source>
</evidence>
<dbReference type="InterPro" id="IPR016161">
    <property type="entry name" value="Ald_DH/histidinol_DH"/>
</dbReference>
<dbReference type="Gene3D" id="3.40.309.10">
    <property type="entry name" value="Aldehyde Dehydrogenase, Chain A, domain 2"/>
    <property type="match status" value="1"/>
</dbReference>
<dbReference type="PROSITE" id="PS00687">
    <property type="entry name" value="ALDEHYDE_DEHYDR_GLU"/>
    <property type="match status" value="1"/>
</dbReference>
<accession>E3IVV6</accession>
<gene>
    <name evidence="7" type="ordered locus">FraEuI1c_5774</name>
</gene>
<dbReference type="OrthoDB" id="3802174at2"/>
<reference evidence="7 8" key="1">
    <citation type="submission" date="2010-10" db="EMBL/GenBank/DDBJ databases">
        <title>Complete sequence of Frankia sp. EuI1c.</title>
        <authorList>
            <consortium name="US DOE Joint Genome Institute"/>
            <person name="Lucas S."/>
            <person name="Copeland A."/>
            <person name="Lapidus A."/>
            <person name="Cheng J.-F."/>
            <person name="Bruce D."/>
            <person name="Goodwin L."/>
            <person name="Pitluck S."/>
            <person name="Chertkov O."/>
            <person name="Detter J.C."/>
            <person name="Han C."/>
            <person name="Tapia R."/>
            <person name="Land M."/>
            <person name="Hauser L."/>
            <person name="Jeffries C."/>
            <person name="Kyrpides N."/>
            <person name="Ivanova N."/>
            <person name="Mikhailova N."/>
            <person name="Beauchemin N."/>
            <person name="Sen A."/>
            <person name="Sur S.A."/>
            <person name="Gtari M."/>
            <person name="Wall L."/>
            <person name="Tisa L."/>
            <person name="Woyke T."/>
        </authorList>
    </citation>
    <scope>NUCLEOTIDE SEQUENCE [LARGE SCALE GENOMIC DNA]</scope>
    <source>
        <strain evidence="8">DSM 45817 / CECT 9037 / EuI1c</strain>
    </source>
</reference>